<organism evidence="4 5">
    <name type="scientific">Neisseria shayeganii 871</name>
    <dbReference type="NCBI Taxonomy" id="1032488"/>
    <lineage>
        <taxon>Bacteria</taxon>
        <taxon>Pseudomonadati</taxon>
        <taxon>Pseudomonadota</taxon>
        <taxon>Betaproteobacteria</taxon>
        <taxon>Neisseriales</taxon>
        <taxon>Neisseriaceae</taxon>
        <taxon>Neisseria</taxon>
    </lineage>
</organism>
<proteinExistence type="predicted"/>
<sequence>MTILGCDVSKDKIDLCFLLLENKQHYLQISNNRSGYLKAQAAIEELGIQPHICMEATGVYYEGLADFMVEQGYPVSVVNPLKIKSFAKSRFQRTKTDKQDAKLIAEYCRDLKPKPDYVKPSADQYAMRRAITLFRQLRGDLTGIKNRIKTAKDPFVKTILAKQAEEFKNHIEAVKEQLATLTEQAESRQAAAKLQTIPGIGQTTASVLAHYLTMYRFDTENKFIAFAGLAPQWQKSGTSVNRKERLSKYGNRILKGELYMPALVAYRFGFFAKFVDRLKAKGKPTKVILVALMRKLAAIAWNLWHNGQDFDPSRYGLPSKTA</sequence>
<dbReference type="Pfam" id="PF01548">
    <property type="entry name" value="DEDD_Tnp_IS110"/>
    <property type="match status" value="1"/>
</dbReference>
<dbReference type="NCBIfam" id="NF033542">
    <property type="entry name" value="transpos_IS110"/>
    <property type="match status" value="1"/>
</dbReference>
<dbReference type="AlphaFoldDB" id="G4CLJ1"/>
<evidence type="ECO:0000313" key="4">
    <source>
        <dbReference type="EMBL" id="EGY51310.1"/>
    </source>
</evidence>
<dbReference type="HOGENOM" id="CLU_036902_5_0_4"/>
<protein>
    <submittedName>
        <fullName evidence="4">IS116/IS110/IS902 family transposase</fullName>
    </submittedName>
</protein>
<dbReference type="EMBL" id="AGAY01000087">
    <property type="protein sequence ID" value="EGY51310.1"/>
    <property type="molecule type" value="Genomic_DNA"/>
</dbReference>
<gene>
    <name evidence="4" type="ORF">HMPREF9371_2482</name>
</gene>
<dbReference type="OrthoDB" id="8601826at2"/>
<dbReference type="InterPro" id="IPR003346">
    <property type="entry name" value="Transposase_20"/>
</dbReference>
<dbReference type="GO" id="GO:0003677">
    <property type="term" value="F:DNA binding"/>
    <property type="evidence" value="ECO:0007669"/>
    <property type="project" value="InterPro"/>
</dbReference>
<dbReference type="Proteomes" id="UP000003019">
    <property type="component" value="Unassembled WGS sequence"/>
</dbReference>
<accession>G4CLJ1</accession>
<dbReference type="PANTHER" id="PTHR33055:SF3">
    <property type="entry name" value="PUTATIVE TRANSPOSASE FOR IS117-RELATED"/>
    <property type="match status" value="1"/>
</dbReference>
<reference evidence="4 5" key="1">
    <citation type="submission" date="2011-05" db="EMBL/GenBank/DDBJ databases">
        <authorList>
            <person name="Muzny D."/>
            <person name="Qin X."/>
            <person name="Deng J."/>
            <person name="Jiang H."/>
            <person name="Liu Y."/>
            <person name="Qu J."/>
            <person name="Song X.-Z."/>
            <person name="Zhang L."/>
            <person name="Thornton R."/>
            <person name="Coyle M."/>
            <person name="Francisco L."/>
            <person name="Jackson L."/>
            <person name="Javaid M."/>
            <person name="Korchina V."/>
            <person name="Kovar C."/>
            <person name="Mata R."/>
            <person name="Mathew T."/>
            <person name="Ngo R."/>
            <person name="Nguyen L."/>
            <person name="Nguyen N."/>
            <person name="Okwuonu G."/>
            <person name="Ongeri F."/>
            <person name="Pham C."/>
            <person name="Simmons D."/>
            <person name="Wilczek-Boney K."/>
            <person name="Hale W."/>
            <person name="Jakkamsetti A."/>
            <person name="Pham P."/>
            <person name="Ruth R."/>
            <person name="San Lucas F."/>
            <person name="Warren J."/>
            <person name="Zhang J."/>
            <person name="Zhao Z."/>
            <person name="Zhou C."/>
            <person name="Zhu D."/>
            <person name="Lee S."/>
            <person name="Bess C."/>
            <person name="Blankenburg K."/>
            <person name="Forbes L."/>
            <person name="Fu Q."/>
            <person name="Gubbala S."/>
            <person name="Hirani K."/>
            <person name="Jayaseelan J.C."/>
            <person name="Lara F."/>
            <person name="Munidasa M."/>
            <person name="Palculict T."/>
            <person name="Patil S."/>
            <person name="Pu L.-L."/>
            <person name="Saada N."/>
            <person name="Tang L."/>
            <person name="Weissenberger G."/>
            <person name="Zhu Y."/>
            <person name="Hemphill L."/>
            <person name="Shang Y."/>
            <person name="Youmans B."/>
            <person name="Ayvaz T."/>
            <person name="Ross M."/>
            <person name="Santibanez J."/>
            <person name="Aqrawi P."/>
            <person name="Gross S."/>
            <person name="Joshi V."/>
            <person name="Fowler G."/>
            <person name="Nazareth L."/>
            <person name="Reid J."/>
            <person name="Worley K."/>
            <person name="Petrosino J."/>
            <person name="Highlander S."/>
            <person name="Gibbs R."/>
        </authorList>
    </citation>
    <scope>NUCLEOTIDE SEQUENCE [LARGE SCALE GENOMIC DNA]</scope>
    <source>
        <strain evidence="4 5">871</strain>
    </source>
</reference>
<evidence type="ECO:0000313" key="5">
    <source>
        <dbReference type="Proteomes" id="UP000003019"/>
    </source>
</evidence>
<feature type="coiled-coil region" evidence="1">
    <location>
        <begin position="157"/>
        <end position="191"/>
    </location>
</feature>
<evidence type="ECO:0000259" key="3">
    <source>
        <dbReference type="Pfam" id="PF02371"/>
    </source>
</evidence>
<dbReference type="RefSeq" id="WP_009120167.1">
    <property type="nucleotide sequence ID" value="NZ_JH164926.1"/>
</dbReference>
<keyword evidence="5" id="KW-1185">Reference proteome</keyword>
<comment type="caution">
    <text evidence="4">The sequence shown here is derived from an EMBL/GenBank/DDBJ whole genome shotgun (WGS) entry which is preliminary data.</text>
</comment>
<dbReference type="PATRIC" id="fig|1032488.3.peg.2339"/>
<feature type="domain" description="Transposase IS110-like N-terminal" evidence="2">
    <location>
        <begin position="4"/>
        <end position="150"/>
    </location>
</feature>
<dbReference type="PANTHER" id="PTHR33055">
    <property type="entry name" value="TRANSPOSASE FOR INSERTION SEQUENCE ELEMENT IS1111A"/>
    <property type="match status" value="1"/>
</dbReference>
<feature type="domain" description="Transposase IS116/IS110/IS902 C-terminal" evidence="3">
    <location>
        <begin position="192"/>
        <end position="268"/>
    </location>
</feature>
<evidence type="ECO:0000259" key="2">
    <source>
        <dbReference type="Pfam" id="PF01548"/>
    </source>
</evidence>
<evidence type="ECO:0000256" key="1">
    <source>
        <dbReference type="SAM" id="Coils"/>
    </source>
</evidence>
<dbReference type="InterPro" id="IPR047650">
    <property type="entry name" value="Transpos_IS110"/>
</dbReference>
<dbReference type="GO" id="GO:0006313">
    <property type="term" value="P:DNA transposition"/>
    <property type="evidence" value="ECO:0007669"/>
    <property type="project" value="InterPro"/>
</dbReference>
<dbReference type="Pfam" id="PF02371">
    <property type="entry name" value="Transposase_20"/>
    <property type="match status" value="1"/>
</dbReference>
<keyword evidence="1" id="KW-0175">Coiled coil</keyword>
<dbReference type="InterPro" id="IPR002525">
    <property type="entry name" value="Transp_IS110-like_N"/>
</dbReference>
<dbReference type="GO" id="GO:0004803">
    <property type="term" value="F:transposase activity"/>
    <property type="evidence" value="ECO:0007669"/>
    <property type="project" value="InterPro"/>
</dbReference>
<name>G4CLJ1_9NEIS</name>